<dbReference type="InterPro" id="IPR011256">
    <property type="entry name" value="Reg_factor_effector_dom_sf"/>
</dbReference>
<dbReference type="PANTHER" id="PTHR11220:SF58">
    <property type="entry name" value="SOUL HEME-BINDING FAMILY PROTEIN"/>
    <property type="match status" value="1"/>
</dbReference>
<sequence length="277" mass="30596">MAVHLPAALTKSRPARWLVTAALGVATLGMLSRYVVMPLLFWRRAESCERPEYAVVGSLSGQTLHGSKVAVELRRYESYLVAEVRVPEGLSKEEQQQVGFGQVARYIFGDNLRRRSGPLGRYFTVSEPEAIAMTAPVRQELAPAVQMSMHEELSETALVSFTMPSKYQALYQLPVPKNSNVTLRVEPAHYSAAVGFRGPPPSAAKIAELRAAMNMAIENAGLEAEEERGMLVYQYHDPFATPNLLRWNELVIFLKPDGLKAIVPEPAQAVSAEKDES</sequence>
<dbReference type="EMBL" id="HBGE01046974">
    <property type="protein sequence ID" value="CAD9143937.1"/>
    <property type="molecule type" value="Transcribed_RNA"/>
</dbReference>
<protein>
    <recommendedName>
        <fullName evidence="4">SOUL heme-binding protein</fullName>
    </recommendedName>
</protein>
<organism evidence="3">
    <name type="scientific">Alexandrium catenella</name>
    <name type="common">Red tide dinoflagellate</name>
    <name type="synonym">Gonyaulax catenella</name>
    <dbReference type="NCBI Taxonomy" id="2925"/>
    <lineage>
        <taxon>Eukaryota</taxon>
        <taxon>Sar</taxon>
        <taxon>Alveolata</taxon>
        <taxon>Dinophyceae</taxon>
        <taxon>Gonyaulacales</taxon>
        <taxon>Pyrocystaceae</taxon>
        <taxon>Alexandrium</taxon>
    </lineage>
</organism>
<dbReference type="AlphaFoldDB" id="A0A7S1QNH0"/>
<gene>
    <name evidence="3" type="ORF">ACAT0790_LOCUS28364</name>
</gene>
<evidence type="ECO:0000256" key="2">
    <source>
        <dbReference type="SAM" id="Phobius"/>
    </source>
</evidence>
<comment type="similarity">
    <text evidence="1">Belongs to the HEBP family.</text>
</comment>
<evidence type="ECO:0008006" key="4">
    <source>
        <dbReference type="Google" id="ProtNLM"/>
    </source>
</evidence>
<feature type="transmembrane region" description="Helical" evidence="2">
    <location>
        <begin position="15"/>
        <end position="36"/>
    </location>
</feature>
<name>A0A7S1QNH0_ALECA</name>
<keyword evidence="2" id="KW-0812">Transmembrane</keyword>
<dbReference type="SUPFAM" id="SSF55136">
    <property type="entry name" value="Probable bacterial effector-binding domain"/>
    <property type="match status" value="1"/>
</dbReference>
<keyword evidence="2" id="KW-1133">Transmembrane helix</keyword>
<dbReference type="InterPro" id="IPR006917">
    <property type="entry name" value="SOUL_heme-bd"/>
</dbReference>
<proteinExistence type="inferred from homology"/>
<evidence type="ECO:0000256" key="1">
    <source>
        <dbReference type="ARBA" id="ARBA00009817"/>
    </source>
</evidence>
<accession>A0A7S1QNH0</accession>
<dbReference type="Gene3D" id="3.20.80.10">
    <property type="entry name" value="Regulatory factor, effector binding domain"/>
    <property type="match status" value="1"/>
</dbReference>
<dbReference type="Pfam" id="PF04832">
    <property type="entry name" value="SOUL"/>
    <property type="match status" value="1"/>
</dbReference>
<keyword evidence="2" id="KW-0472">Membrane</keyword>
<reference evidence="3" key="1">
    <citation type="submission" date="2021-01" db="EMBL/GenBank/DDBJ databases">
        <authorList>
            <person name="Corre E."/>
            <person name="Pelletier E."/>
            <person name="Niang G."/>
            <person name="Scheremetjew M."/>
            <person name="Finn R."/>
            <person name="Kale V."/>
            <person name="Holt S."/>
            <person name="Cochrane G."/>
            <person name="Meng A."/>
            <person name="Brown T."/>
            <person name="Cohen L."/>
        </authorList>
    </citation>
    <scope>NUCLEOTIDE SEQUENCE</scope>
    <source>
        <strain evidence="3">OF101</strain>
    </source>
</reference>
<evidence type="ECO:0000313" key="3">
    <source>
        <dbReference type="EMBL" id="CAD9143937.1"/>
    </source>
</evidence>
<dbReference type="PANTHER" id="PTHR11220">
    <property type="entry name" value="HEME-BINDING PROTEIN-RELATED"/>
    <property type="match status" value="1"/>
</dbReference>